<proteinExistence type="predicted"/>
<name>A0A5M4B0K5_9BACT</name>
<feature type="signal peptide" evidence="1">
    <location>
        <begin position="1"/>
        <end position="19"/>
    </location>
</feature>
<evidence type="ECO:0008006" key="4">
    <source>
        <dbReference type="Google" id="ProtNLM"/>
    </source>
</evidence>
<keyword evidence="1" id="KW-0732">Signal</keyword>
<reference evidence="2 3" key="1">
    <citation type="submission" date="2019-10" db="EMBL/GenBank/DDBJ databases">
        <title>Prolixibacter strains distinguished by the presence of nitrate reductase genes were adept at nitrate-dependent anaerobic corrosion of metallic iron and carbon steel.</title>
        <authorList>
            <person name="Iino T."/>
            <person name="Shono N."/>
            <person name="Ito K."/>
            <person name="Nakamura R."/>
            <person name="Sueoka K."/>
            <person name="Harayama S."/>
            <person name="Ohkuma M."/>
        </authorList>
    </citation>
    <scope>NUCLEOTIDE SEQUENCE [LARGE SCALE GENOMIC DNA]</scope>
    <source>
        <strain evidence="2 3">JCM 13498</strain>
    </source>
</reference>
<evidence type="ECO:0000256" key="1">
    <source>
        <dbReference type="SAM" id="SignalP"/>
    </source>
</evidence>
<accession>A0A5M4B0K5</accession>
<dbReference type="Proteomes" id="UP000391834">
    <property type="component" value="Unassembled WGS sequence"/>
</dbReference>
<protein>
    <recommendedName>
        <fullName evidence="4">Lipoprotein</fullName>
    </recommendedName>
</protein>
<evidence type="ECO:0000313" key="2">
    <source>
        <dbReference type="EMBL" id="GET33421.1"/>
    </source>
</evidence>
<sequence length="308" mass="35369">MKKLIALSLTLLFFQAAFGQNNTSTADSLKNEGLLMPALMKYGEAMAQHPSTEMSYKIASTTALLWTSQMRDTTFYFLNIALQNDSSLEPLYNPDFLSVIDDPRWEKVEDAQFKKYEAKNGPIKNEPFARELFRMIIKDQGMMYAGNIERRKYMKNGGYFSTPAIFPVLAMEEKNKKENEEQLLKLLDQYGWPTASAVTEVAAAGAALIINHASHELRAKYFPMLEKAFKNGEAQPLRYAKMCDRLLVEEGKEQLYGTQMKFDNMVRKPYPIKEPEKVDKRRAEIGLGPLKPYLKERFNIDWPTAEKK</sequence>
<dbReference type="InterPro" id="IPR046732">
    <property type="entry name" value="DUF6624"/>
</dbReference>
<dbReference type="EMBL" id="BLAX01000001">
    <property type="protein sequence ID" value="GET33421.1"/>
    <property type="molecule type" value="Genomic_DNA"/>
</dbReference>
<dbReference type="Pfam" id="PF20329">
    <property type="entry name" value="DUF6624"/>
    <property type="match status" value="1"/>
</dbReference>
<organism evidence="2 3">
    <name type="scientific">Prolixibacter bellariivorans</name>
    <dbReference type="NCBI Taxonomy" id="314319"/>
    <lineage>
        <taxon>Bacteria</taxon>
        <taxon>Pseudomonadati</taxon>
        <taxon>Bacteroidota</taxon>
        <taxon>Bacteroidia</taxon>
        <taxon>Marinilabiliales</taxon>
        <taxon>Prolixibacteraceae</taxon>
        <taxon>Prolixibacter</taxon>
    </lineage>
</organism>
<keyword evidence="3" id="KW-1185">Reference proteome</keyword>
<gene>
    <name evidence="2" type="ORF">PbJCM13498_22840</name>
</gene>
<dbReference type="AlphaFoldDB" id="A0A5M4B0K5"/>
<dbReference type="OrthoDB" id="1164858at2"/>
<dbReference type="RefSeq" id="WP_025864444.1">
    <property type="nucleotide sequence ID" value="NZ_BLAX01000001.1"/>
</dbReference>
<feature type="chain" id="PRO_5024300241" description="Lipoprotein" evidence="1">
    <location>
        <begin position="20"/>
        <end position="308"/>
    </location>
</feature>
<evidence type="ECO:0000313" key="3">
    <source>
        <dbReference type="Proteomes" id="UP000391834"/>
    </source>
</evidence>
<comment type="caution">
    <text evidence="2">The sequence shown here is derived from an EMBL/GenBank/DDBJ whole genome shotgun (WGS) entry which is preliminary data.</text>
</comment>